<feature type="compositionally biased region" description="Low complexity" evidence="7">
    <location>
        <begin position="1201"/>
        <end position="1215"/>
    </location>
</feature>
<evidence type="ECO:0000313" key="10">
    <source>
        <dbReference type="EMBL" id="BCJ46786.1"/>
    </source>
</evidence>
<dbReference type="InterPro" id="IPR000731">
    <property type="entry name" value="SSD"/>
</dbReference>
<feature type="compositionally biased region" description="Low complexity" evidence="7">
    <location>
        <begin position="1877"/>
        <end position="1889"/>
    </location>
</feature>
<name>A0ABM7M5B5_9ACTN</name>
<accession>A0ABM7M5B5</accession>
<feature type="compositionally biased region" description="Basic and acidic residues" evidence="7">
    <location>
        <begin position="1522"/>
        <end position="1537"/>
    </location>
</feature>
<feature type="compositionally biased region" description="Low complexity" evidence="7">
    <location>
        <begin position="1899"/>
        <end position="1910"/>
    </location>
</feature>
<feature type="transmembrane region" description="Helical" evidence="8">
    <location>
        <begin position="510"/>
        <end position="529"/>
    </location>
</feature>
<keyword evidence="4 8" id="KW-0812">Transmembrane</keyword>
<evidence type="ECO:0000256" key="7">
    <source>
        <dbReference type="SAM" id="MobiDB-lite"/>
    </source>
</evidence>
<evidence type="ECO:0000256" key="8">
    <source>
        <dbReference type="SAM" id="Phobius"/>
    </source>
</evidence>
<feature type="compositionally biased region" description="Low complexity" evidence="7">
    <location>
        <begin position="860"/>
        <end position="905"/>
    </location>
</feature>
<feature type="compositionally biased region" description="Low complexity" evidence="7">
    <location>
        <begin position="1966"/>
        <end position="1977"/>
    </location>
</feature>
<dbReference type="InterPro" id="IPR004869">
    <property type="entry name" value="MMPL_dom"/>
</dbReference>
<keyword evidence="3" id="KW-1003">Cell membrane</keyword>
<evidence type="ECO:0000259" key="9">
    <source>
        <dbReference type="PROSITE" id="PS50156"/>
    </source>
</evidence>
<dbReference type="Proteomes" id="UP000676967">
    <property type="component" value="Chromosome"/>
</dbReference>
<sequence length="2138" mass="215640">MFAGWGSRVARLRWPVLVATLVAVLGAGLWGMGVFGQLTEGGYADPTSESGRAADVVAQAIGGQGGDVIAIYTPVRGTPITDAALTKRIKERLSSLPADAVTASASYWDKKNPAYAAEDKSSAVAVITLAGDDPAAKTDAYAAIEDRFAVDGATVQLAGSIPLTHASNQRSTDDLGFAELISMPVVLILLLFIFGSLVAASLPVLVGGAAVLGSLGVLHAIALGTEVNSFAVNVASLLGLGMAIDYGLFMVGRFREEQAAGHDPAEAVRRTVATAGRTVVFSATLLMTALATLLLFPQGFLKSLAYGGLAAVFLAMLLSLTLLPAILAILGPRVDKLPIRLPFRAAQPGRGWRGLAAFVLRRPILVAIPILAGLIVLALPVKDVRFGENDERVLPAGDPARVAVETLKTSYPQFSSDGVQVVVRGPASSARDLATEITKIPGVASVDPAGSATGVTVFNAALTSTDSFSAEARQVVDAIRALPAPAGGEILVGGVTARNVDSLDAIADQLPLMIGLLAGATLLLMFLAFGSVLLPIKAVIMSALSLSATFGVLVWLFQQGHGAGWLSVTPAPLEAGIVVLMAAVVFGLSTDYEVFLLSRMVEARARGAATKEAVSTGLTSTGRVISAAALLLIVVTGAFALSAISTMRFIGVGMIVALVLDATVVRMLLVPATLALLGDAAWWAPGPLRRLQEKAGLAEHTDPLPTSGPLPPLSGTPSAAEAQTEILDYAAVAAHRSAALAGSNADTTVLPIIKPVEESLVAAPDETSIIVWNEDSLTDSSADSSSESADDPSTAESSPSESTADAAPESSSLSPTDDSSPSDTAADSPTTESDPESPSLSPTDHSSPSDTAADSPTTGTDPESPSLSPTDDPSPSDTAADSPTTGTDPESPSLSPTDDPSPSETAGDSPAAGSSAESPRSEYAAGSLATESSAESSALESAADSSRLESAAGSSSPGSFAASSSVGGSSPSDSSDEFPAAESSADFSAANLTSAESAVGSASGDSSEPPSAGASVESSSAGVSGSVKSSDGDAAAEIDADDRRFEPSAIVSGPSPAAAKRATTDPDNTADQTQILPIISGDLRSERSEVTQASVPTSASPAITDPADSLPEATQPNKSDLTEITVSPAGDAESLNDRANLESVTETGRPSEAAPVRSVEPVADTAKAEAAEPVTHTANAQAIGPVADTANVKATEPTTDTANAEAAKPTAETPEVGAIEPVAENPETEATKAVADADDADPPIAALIRSQIATPTEQEPEPDRGLPAEEAPTSDAKPSEPLDSDALWAQVEATLAAGAEVVDSAKPRIAPEASPAAERAHDTIPVAEIAKPTVTVVAGAGPNADIDTKPSPDDAEPTVVAEADRNADISTGAVPAVHDERSAASEDKVELTGAAPVSAIPAAVADAFTWMSDPRIAGIVGTTDAPSDTAVSDFPWLTGPTTILPTTGSAAAEVATESEPTTEPEPTTAVDPVPTVSAEATTPADSAFSAWTPKSGTAERPTPRRPQTLDDWLGAKPPAPAGRDRAPEPDLTADRQNRPATLGDFPTPPRRRIEPVLTEEAANSAEATEPATAEPATAEPVTAGPTAPGPATTEPNTAEPVTAGPSTPGPTTTEPATAEPATAGPTTTEPATTGPTTTEPTTTGPSTPASAAPTPEDAVSKPVDELAVSAAEKAPPAPDAAPAPMADIATAADPAAEKPAAEERAPAVMDEAATASATDQEPAATAATSPANAEQPPTAYTTNQGPAATPATPPANAEQPPTAYTTDQGPAAGGEEAATAPSTDQEPAAIPAGSSVRAEGTERHADPESATTPADEATIATEISIGDQPPAGAAEESAAEPAAAAEDADEKAEPATPAEQPSGASHHGHRPLTLNGVAPDSSAPVSPAAGRRPHTLDDVAPISSVPVSSVPERRPQTLDDVAPTSPAPESPAPARRPQTLDDVAPTSPAPESPAPARRPQTLDDVAPTSPAPESSAAGRRPQTLDDVAPISSVPVSSAPGRRPQTLDEWLHGNPAQPRPQSLDDWVTGENHQITPHNNRPAGSAGPRPQSLGDLPIGDNRPVSSAGPRPQSLSDWLNAGEPPATTRRPATLADHFPDPNRARPANNGPATGAPGGDRPTNGGPTTPDLREADPDPTAS</sequence>
<comment type="subcellular location">
    <subcellularLocation>
        <location evidence="1">Cell membrane</location>
        <topology evidence="1">Multi-pass membrane protein</topology>
    </subcellularLocation>
</comment>
<feature type="transmembrane region" description="Helical" evidence="8">
    <location>
        <begin position="306"/>
        <end position="330"/>
    </location>
</feature>
<keyword evidence="6 8" id="KW-0472">Membrane</keyword>
<evidence type="ECO:0000256" key="2">
    <source>
        <dbReference type="ARBA" id="ARBA00010157"/>
    </source>
</evidence>
<feature type="transmembrane region" description="Helical" evidence="8">
    <location>
        <begin position="577"/>
        <end position="601"/>
    </location>
</feature>
<dbReference type="PROSITE" id="PS50156">
    <property type="entry name" value="SSD"/>
    <property type="match status" value="1"/>
</dbReference>
<feature type="compositionally biased region" description="Low complexity" evidence="7">
    <location>
        <begin position="2101"/>
        <end position="2111"/>
    </location>
</feature>
<feature type="compositionally biased region" description="Low complexity" evidence="7">
    <location>
        <begin position="1558"/>
        <end position="1656"/>
    </location>
</feature>
<feature type="region of interest" description="Disordered" evidence="7">
    <location>
        <begin position="699"/>
        <end position="719"/>
    </location>
</feature>
<evidence type="ECO:0000256" key="1">
    <source>
        <dbReference type="ARBA" id="ARBA00004651"/>
    </source>
</evidence>
<dbReference type="PANTHER" id="PTHR33406">
    <property type="entry name" value="MEMBRANE PROTEIN MJ1562-RELATED"/>
    <property type="match status" value="1"/>
</dbReference>
<feature type="region of interest" description="Disordered" evidence="7">
    <location>
        <begin position="1363"/>
        <end position="1388"/>
    </location>
</feature>
<feature type="compositionally biased region" description="Low complexity" evidence="7">
    <location>
        <begin position="1829"/>
        <end position="1845"/>
    </location>
</feature>
<feature type="transmembrane region" description="Helical" evidence="8">
    <location>
        <begin position="204"/>
        <end position="224"/>
    </location>
</feature>
<evidence type="ECO:0000256" key="5">
    <source>
        <dbReference type="ARBA" id="ARBA00022989"/>
    </source>
</evidence>
<feature type="region of interest" description="Disordered" evidence="7">
    <location>
        <begin position="775"/>
        <end position="1326"/>
    </location>
</feature>
<feature type="compositionally biased region" description="Low complexity" evidence="7">
    <location>
        <begin position="1722"/>
        <end position="1733"/>
    </location>
</feature>
<feature type="compositionally biased region" description="Polar residues" evidence="7">
    <location>
        <begin position="1065"/>
        <end position="1075"/>
    </location>
</feature>
<feature type="region of interest" description="Disordered" evidence="7">
    <location>
        <begin position="1441"/>
        <end position="2138"/>
    </location>
</feature>
<feature type="transmembrane region" description="Helical" evidence="8">
    <location>
        <begin position="536"/>
        <end position="557"/>
    </location>
</feature>
<dbReference type="EMBL" id="AP023356">
    <property type="protein sequence ID" value="BCJ46786.1"/>
    <property type="molecule type" value="Genomic_DNA"/>
</dbReference>
<evidence type="ECO:0000256" key="6">
    <source>
        <dbReference type="ARBA" id="ARBA00023136"/>
    </source>
</evidence>
<dbReference type="InterPro" id="IPR050545">
    <property type="entry name" value="Mycobact_MmpL"/>
</dbReference>
<organism evidence="10 11">
    <name type="scientific">Actinoplanes ianthinogenes</name>
    <dbReference type="NCBI Taxonomy" id="122358"/>
    <lineage>
        <taxon>Bacteria</taxon>
        <taxon>Bacillati</taxon>
        <taxon>Actinomycetota</taxon>
        <taxon>Actinomycetes</taxon>
        <taxon>Micromonosporales</taxon>
        <taxon>Micromonosporaceae</taxon>
        <taxon>Actinoplanes</taxon>
    </lineage>
</organism>
<gene>
    <name evidence="10" type="ORF">Aiant_74430</name>
</gene>
<feature type="compositionally biased region" description="Basic and acidic residues" evidence="7">
    <location>
        <begin position="1377"/>
        <end position="1388"/>
    </location>
</feature>
<evidence type="ECO:0000256" key="3">
    <source>
        <dbReference type="ARBA" id="ARBA00022475"/>
    </source>
</evidence>
<dbReference type="Gene3D" id="1.20.1640.10">
    <property type="entry name" value="Multidrug efflux transporter AcrB transmembrane domain"/>
    <property type="match status" value="2"/>
</dbReference>
<protein>
    <recommendedName>
        <fullName evidence="9">SSD domain-containing protein</fullName>
    </recommendedName>
</protein>
<reference evidence="10 11" key="1">
    <citation type="submission" date="2020-08" db="EMBL/GenBank/DDBJ databases">
        <title>Whole genome shotgun sequence of Actinoplanes ianthinogenes NBRC 13996.</title>
        <authorList>
            <person name="Komaki H."/>
            <person name="Tamura T."/>
        </authorList>
    </citation>
    <scope>NUCLEOTIDE SEQUENCE [LARGE SCALE GENOMIC DNA]</scope>
    <source>
        <strain evidence="10 11">NBRC 13996</strain>
    </source>
</reference>
<feature type="compositionally biased region" description="Low complexity" evidence="7">
    <location>
        <begin position="1987"/>
        <end position="1999"/>
    </location>
</feature>
<feature type="transmembrane region" description="Helical" evidence="8">
    <location>
        <begin position="230"/>
        <end position="249"/>
    </location>
</feature>
<feature type="compositionally biased region" description="Low complexity" evidence="7">
    <location>
        <begin position="775"/>
        <end position="844"/>
    </location>
</feature>
<feature type="compositionally biased region" description="Polar residues" evidence="7">
    <location>
        <begin position="845"/>
        <end position="859"/>
    </location>
</feature>
<feature type="compositionally biased region" description="Low complexity" evidence="7">
    <location>
        <begin position="1441"/>
        <end position="1478"/>
    </location>
</feature>
<feature type="compositionally biased region" description="Polar residues" evidence="7">
    <location>
        <begin position="1090"/>
        <end position="1101"/>
    </location>
</feature>
<feature type="compositionally biased region" description="Low complexity" evidence="7">
    <location>
        <begin position="924"/>
        <end position="981"/>
    </location>
</feature>
<feature type="transmembrane region" description="Helical" evidence="8">
    <location>
        <begin position="363"/>
        <end position="381"/>
    </location>
</feature>
<feature type="transmembrane region" description="Helical" evidence="8">
    <location>
        <begin position="12"/>
        <end position="32"/>
    </location>
</feature>
<comment type="similarity">
    <text evidence="2">Belongs to the resistance-nodulation-cell division (RND) (TC 2.A.6) family. MmpL subfamily.</text>
</comment>
<evidence type="ECO:0000256" key="4">
    <source>
        <dbReference type="ARBA" id="ARBA00022692"/>
    </source>
</evidence>
<proteinExistence type="inferred from homology"/>
<dbReference type="SUPFAM" id="SSF82866">
    <property type="entry name" value="Multidrug efflux transporter AcrB transmembrane domain"/>
    <property type="match status" value="2"/>
</dbReference>
<feature type="domain" description="SSD" evidence="9">
    <location>
        <begin position="204"/>
        <end position="329"/>
    </location>
</feature>
<keyword evidence="11" id="KW-1185">Reference proteome</keyword>
<feature type="transmembrane region" description="Helical" evidence="8">
    <location>
        <begin position="177"/>
        <end position="197"/>
    </location>
</feature>
<keyword evidence="5 8" id="KW-1133">Transmembrane helix</keyword>
<feature type="compositionally biased region" description="Basic and acidic residues" evidence="7">
    <location>
        <begin position="1695"/>
        <end position="1705"/>
    </location>
</feature>
<feature type="compositionally biased region" description="Polar residues" evidence="7">
    <location>
        <begin position="1112"/>
        <end position="1125"/>
    </location>
</feature>
<feature type="transmembrane region" description="Helical" evidence="8">
    <location>
        <begin position="279"/>
        <end position="300"/>
    </location>
</feature>
<evidence type="ECO:0000313" key="11">
    <source>
        <dbReference type="Proteomes" id="UP000676967"/>
    </source>
</evidence>
<dbReference type="PANTHER" id="PTHR33406:SF11">
    <property type="entry name" value="MEMBRANE PROTEIN SCO6666-RELATED"/>
    <property type="match status" value="1"/>
</dbReference>
<feature type="compositionally biased region" description="Low complexity" evidence="7">
    <location>
        <begin position="1741"/>
        <end position="1781"/>
    </location>
</feature>
<dbReference type="Pfam" id="PF03176">
    <property type="entry name" value="MMPL"/>
    <property type="match status" value="2"/>
</dbReference>
<feature type="compositionally biased region" description="Low complexity" evidence="7">
    <location>
        <begin position="1006"/>
        <end position="1033"/>
    </location>
</feature>
<feature type="compositionally biased region" description="Low complexity" evidence="7">
    <location>
        <begin position="1682"/>
        <end position="1694"/>
    </location>
</feature>